<dbReference type="PANTHER" id="PTHR28047">
    <property type="entry name" value="PROTEIN DCG1"/>
    <property type="match status" value="1"/>
</dbReference>
<dbReference type="InterPro" id="IPR015942">
    <property type="entry name" value="Asp/Glu/hydantoin_racemase"/>
</dbReference>
<proteinExistence type="inferred from homology"/>
<dbReference type="Pfam" id="PF01177">
    <property type="entry name" value="Asp_Glu_race"/>
    <property type="match status" value="1"/>
</dbReference>
<dbReference type="EMBL" id="JAVKPH010000005">
    <property type="protein sequence ID" value="MDR5652205.1"/>
    <property type="molecule type" value="Genomic_DNA"/>
</dbReference>
<keyword evidence="3" id="KW-1185">Reference proteome</keyword>
<name>A0ABU1F5R4_9RHOB</name>
<sequence length="261" mass="27912">MKIWYQSTLNFDLHPNYGKALRRHFQRVAGPCTEVLVHGRSAAFGSQLPVHDVIGSPVVYHAVVASAFIEAVMRAEDQGCDAFVVASFSEPILPELRALAGIPVISMTEATYMAGCMVAPRVGFVTLNKAVVPFIEKSMALHKWSSRVSGIHLVPGNVSEPDLEHKFDAPAPFLDLLVEGVREAIAAGAQVVIPAEGVLGVMAAENGLREVDGVPIVDPIATPVLFAEMAVNMARATGLTTSRAAYPQPSAAARDLLKSRY</sequence>
<comment type="caution">
    <text evidence="2">The sequence shown here is derived from an EMBL/GenBank/DDBJ whole genome shotgun (WGS) entry which is preliminary data.</text>
</comment>
<protein>
    <submittedName>
        <fullName evidence="2">Aspartate/glutamate racemase family protein</fullName>
    </submittedName>
</protein>
<reference evidence="2 3" key="1">
    <citation type="submission" date="2023-09" db="EMBL/GenBank/DDBJ databases">
        <title>Xinfangfangia sedmenti sp. nov., isolated the sedment.</title>
        <authorList>
            <person name="Xu L."/>
        </authorList>
    </citation>
    <scope>NUCLEOTIDE SEQUENCE [LARGE SCALE GENOMIC DNA]</scope>
    <source>
        <strain evidence="2 3">LG-4</strain>
    </source>
</reference>
<gene>
    <name evidence="2" type="ORF">RGD00_06305</name>
</gene>
<dbReference type="RefSeq" id="WP_310456455.1">
    <property type="nucleotide sequence ID" value="NZ_JAVKPH010000005.1"/>
</dbReference>
<evidence type="ECO:0000313" key="2">
    <source>
        <dbReference type="EMBL" id="MDR5652205.1"/>
    </source>
</evidence>
<evidence type="ECO:0000256" key="1">
    <source>
        <dbReference type="ARBA" id="ARBA00038414"/>
    </source>
</evidence>
<dbReference type="Gene3D" id="3.40.50.12500">
    <property type="match status" value="1"/>
</dbReference>
<accession>A0ABU1F5R4</accession>
<evidence type="ECO:0000313" key="3">
    <source>
        <dbReference type="Proteomes" id="UP001247754"/>
    </source>
</evidence>
<dbReference type="PANTHER" id="PTHR28047:SF5">
    <property type="entry name" value="PROTEIN DCG1"/>
    <property type="match status" value="1"/>
</dbReference>
<dbReference type="Proteomes" id="UP001247754">
    <property type="component" value="Unassembled WGS sequence"/>
</dbReference>
<comment type="similarity">
    <text evidence="1">Belongs to the HyuE racemase family.</text>
</comment>
<dbReference type="InterPro" id="IPR052186">
    <property type="entry name" value="Hydantoin_racemase-like"/>
</dbReference>
<dbReference type="InterPro" id="IPR053714">
    <property type="entry name" value="Iso_Racemase_Enz_sf"/>
</dbReference>
<organism evidence="2 3">
    <name type="scientific">Ruixingdingia sedimenti</name>
    <dbReference type="NCBI Taxonomy" id="3073604"/>
    <lineage>
        <taxon>Bacteria</taxon>
        <taxon>Pseudomonadati</taxon>
        <taxon>Pseudomonadota</taxon>
        <taxon>Alphaproteobacteria</taxon>
        <taxon>Rhodobacterales</taxon>
        <taxon>Paracoccaceae</taxon>
        <taxon>Ruixingdingia</taxon>
    </lineage>
</organism>